<name>Q7T9Q1_GVAO</name>
<dbReference type="Proteomes" id="UP000202129">
    <property type="component" value="Segment"/>
</dbReference>
<dbReference type="OrthoDB" id="29023at10239"/>
<proteinExistence type="predicted"/>
<dbReference type="EMBL" id="KM226332">
    <property type="protein sequence ID" value="AJA91755.1"/>
    <property type="molecule type" value="Genomic_DNA"/>
</dbReference>
<dbReference type="RefSeq" id="NP_872568.1">
    <property type="nucleotide sequence ID" value="NC_005038.1"/>
</dbReference>
<protein>
    <submittedName>
        <fullName evidence="2">ADOR115</fullName>
    </submittedName>
    <submittedName>
        <fullName evidence="1">ORF_114</fullName>
    </submittedName>
</protein>
<accession>Q7T9Q1</accession>
<reference evidence="2" key="2">
    <citation type="journal article" date="2015" name="J. Gen. Virol.">
        <title>Isolation of an Adoxophyes orana granulovirus (AdorGV) occlusion body morphology mutant: biological activity, genome sequence and relationship to other isolates of AdorGV.</title>
        <authorList>
            <person name="Nakai M."/>
            <person name="Harrison R.L."/>
            <person name="Uchida H."/>
            <person name="Ukuda R."/>
            <person name="Hikihara S."/>
            <person name="Ishii K."/>
            <person name="Kunimi Y."/>
        </authorList>
    </citation>
    <scope>NUCLEOTIDE SEQUENCE</scope>
    <source>
        <strain evidence="2">Miyazaki</strain>
    </source>
</reference>
<sequence length="65" mass="7733">MSSINNKLIKFVNNTDKAISDQFVYVEKKDNLYTYTNKNNDNIVYFPEPLINNPPQDDYDCIIYY</sequence>
<reference evidence="1 3" key="1">
    <citation type="journal article" date="2003" name="Virology">
        <title>The complete sequence of the Adoxophyes orana granulovirus genome.</title>
        <authorList>
            <person name="Wormleaton S."/>
            <person name="Kuzio J."/>
            <person name="Winstanley D."/>
        </authorList>
    </citation>
    <scope>NUCLEOTIDE SEQUENCE [LARGE SCALE GENOMIC DNA]</scope>
</reference>
<organismHost>
    <name type="scientific">Adoxophyes</name>
    <dbReference type="NCBI Taxonomy" id="85584"/>
</organismHost>
<evidence type="ECO:0000313" key="2">
    <source>
        <dbReference type="EMBL" id="AJA91755.1"/>
    </source>
</evidence>
<dbReference type="KEGG" id="vg:1463338"/>
<dbReference type="GeneID" id="1463338"/>
<gene>
    <name evidence="1" type="primary">ORF_114</name>
</gene>
<evidence type="ECO:0000313" key="3">
    <source>
        <dbReference type="Proteomes" id="UP000202129"/>
    </source>
</evidence>
<dbReference type="EMBL" id="AF547984">
    <property type="protein sequence ID" value="AAP85751.1"/>
    <property type="molecule type" value="Genomic_DNA"/>
</dbReference>
<organism evidence="1 3">
    <name type="scientific">Adoxophyes orana granulovirus</name>
    <name type="common">AoGV</name>
    <dbReference type="NCBI Taxonomy" id="170617"/>
    <lineage>
        <taxon>Viruses</taxon>
        <taxon>Viruses incertae sedis</taxon>
        <taxon>Naldaviricetes</taxon>
        <taxon>Lefavirales</taxon>
        <taxon>Baculoviridae</taxon>
        <taxon>Betabaculovirus</taxon>
        <taxon>Betabaculovirus adoranae</taxon>
    </lineage>
</organism>
<keyword evidence="3" id="KW-1185">Reference proteome</keyword>
<evidence type="ECO:0000313" key="1">
    <source>
        <dbReference type="EMBL" id="AAP85751.1"/>
    </source>
</evidence>